<evidence type="ECO:0008006" key="3">
    <source>
        <dbReference type="Google" id="ProtNLM"/>
    </source>
</evidence>
<protein>
    <recommendedName>
        <fullName evidence="3">Transcriptional regulator</fullName>
    </recommendedName>
</protein>
<dbReference type="RefSeq" id="WP_377043674.1">
    <property type="nucleotide sequence ID" value="NZ_JBHLUN010000005.1"/>
</dbReference>
<dbReference type="Proteomes" id="UP001589865">
    <property type="component" value="Unassembled WGS sequence"/>
</dbReference>
<gene>
    <name evidence="1" type="ORF">ACFFGY_06735</name>
</gene>
<sequence length="78" mass="8727">MSDEPELLAISDKQLRRELSQQCDSEGGQSAWARKRGIARSQVCDTLRGDREVSEAIIIGLGYQPVRRFIRLKGPARG</sequence>
<proteinExistence type="predicted"/>
<evidence type="ECO:0000313" key="2">
    <source>
        <dbReference type="Proteomes" id="UP001589865"/>
    </source>
</evidence>
<organism evidence="1 2">
    <name type="scientific">Roseomonas elaeocarpi</name>
    <dbReference type="NCBI Taxonomy" id="907779"/>
    <lineage>
        <taxon>Bacteria</taxon>
        <taxon>Pseudomonadati</taxon>
        <taxon>Pseudomonadota</taxon>
        <taxon>Alphaproteobacteria</taxon>
        <taxon>Acetobacterales</taxon>
        <taxon>Roseomonadaceae</taxon>
        <taxon>Roseomonas</taxon>
    </lineage>
</organism>
<accession>A0ABV6JQE8</accession>
<dbReference type="EMBL" id="JBHLUN010000005">
    <property type="protein sequence ID" value="MFC0407940.1"/>
    <property type="molecule type" value="Genomic_DNA"/>
</dbReference>
<keyword evidence="2" id="KW-1185">Reference proteome</keyword>
<reference evidence="1 2" key="1">
    <citation type="submission" date="2024-09" db="EMBL/GenBank/DDBJ databases">
        <authorList>
            <person name="Sun Q."/>
            <person name="Mori K."/>
        </authorList>
    </citation>
    <scope>NUCLEOTIDE SEQUENCE [LARGE SCALE GENOMIC DNA]</scope>
    <source>
        <strain evidence="1 2">TBRC 5777</strain>
    </source>
</reference>
<comment type="caution">
    <text evidence="1">The sequence shown here is derived from an EMBL/GenBank/DDBJ whole genome shotgun (WGS) entry which is preliminary data.</text>
</comment>
<evidence type="ECO:0000313" key="1">
    <source>
        <dbReference type="EMBL" id="MFC0407940.1"/>
    </source>
</evidence>
<name>A0ABV6JQE8_9PROT</name>